<protein>
    <recommendedName>
        <fullName evidence="4">50S ribosomal protein L19</fullName>
    </recommendedName>
</protein>
<evidence type="ECO:0000256" key="4">
    <source>
        <dbReference type="RuleBase" id="RU000559"/>
    </source>
</evidence>
<name>A0A1F7TYF8_9BACT</name>
<keyword evidence="3 4" id="KW-0687">Ribonucleoprotein</keyword>
<evidence type="ECO:0000256" key="2">
    <source>
        <dbReference type="ARBA" id="ARBA00022980"/>
    </source>
</evidence>
<dbReference type="GO" id="GO:0006412">
    <property type="term" value="P:translation"/>
    <property type="evidence" value="ECO:0007669"/>
    <property type="project" value="InterPro"/>
</dbReference>
<comment type="similarity">
    <text evidence="1 4">Belongs to the bacterial ribosomal protein bL19 family.</text>
</comment>
<dbReference type="GO" id="GO:0003735">
    <property type="term" value="F:structural constituent of ribosome"/>
    <property type="evidence" value="ECO:0007669"/>
    <property type="project" value="InterPro"/>
</dbReference>
<dbReference type="SUPFAM" id="SSF50104">
    <property type="entry name" value="Translation proteins SH3-like domain"/>
    <property type="match status" value="1"/>
</dbReference>
<gene>
    <name evidence="5" type="ORF">A3C17_00480</name>
</gene>
<dbReference type="PANTHER" id="PTHR15680:SF9">
    <property type="entry name" value="LARGE RIBOSOMAL SUBUNIT PROTEIN BL19M"/>
    <property type="match status" value="1"/>
</dbReference>
<dbReference type="PRINTS" id="PR00061">
    <property type="entry name" value="RIBOSOMALL19"/>
</dbReference>
<accession>A0A1F7TYF8</accession>
<proteinExistence type="inferred from homology"/>
<evidence type="ECO:0000256" key="3">
    <source>
        <dbReference type="ARBA" id="ARBA00023274"/>
    </source>
</evidence>
<dbReference type="Gene3D" id="2.30.30.790">
    <property type="match status" value="1"/>
</dbReference>
<dbReference type="InterPro" id="IPR008991">
    <property type="entry name" value="Translation_prot_SH3-like_sf"/>
</dbReference>
<dbReference type="Proteomes" id="UP000177097">
    <property type="component" value="Unassembled WGS sequence"/>
</dbReference>
<comment type="caution">
    <text evidence="5">The sequence shown here is derived from an EMBL/GenBank/DDBJ whole genome shotgun (WGS) entry which is preliminary data.</text>
</comment>
<evidence type="ECO:0000313" key="6">
    <source>
        <dbReference type="Proteomes" id="UP000177097"/>
    </source>
</evidence>
<dbReference type="GO" id="GO:0022625">
    <property type="term" value="C:cytosolic large ribosomal subunit"/>
    <property type="evidence" value="ECO:0007669"/>
    <property type="project" value="TreeGrafter"/>
</dbReference>
<keyword evidence="2 5" id="KW-0689">Ribosomal protein</keyword>
<dbReference type="AlphaFoldDB" id="A0A1F7TYF8"/>
<dbReference type="STRING" id="1802389.A3C17_00480"/>
<evidence type="ECO:0000256" key="1">
    <source>
        <dbReference type="ARBA" id="ARBA00005781"/>
    </source>
</evidence>
<comment type="function">
    <text evidence="4">This protein is located at the 30S-50S ribosomal subunit interface and may play a role in the structure and function of the aminoacyl-tRNA binding site.</text>
</comment>
<dbReference type="InterPro" id="IPR001857">
    <property type="entry name" value="Ribosomal_bL19"/>
</dbReference>
<dbReference type="NCBIfam" id="TIGR01024">
    <property type="entry name" value="rplS_bact"/>
    <property type="match status" value="1"/>
</dbReference>
<organism evidence="5 6">
    <name type="scientific">Candidatus Uhrbacteria bacterium RIFCSPHIGHO2_02_FULL_53_13</name>
    <dbReference type="NCBI Taxonomy" id="1802389"/>
    <lineage>
        <taxon>Bacteria</taxon>
        <taxon>Candidatus Uhriibacteriota</taxon>
    </lineage>
</organism>
<dbReference type="EMBL" id="MGDX01000018">
    <property type="protein sequence ID" value="OGL71060.1"/>
    <property type="molecule type" value="Genomic_DNA"/>
</dbReference>
<sequence>MKPGMVVRVHEVIKDTNAKGEERERVQMFEGTVLGLNGSGIGRTITVRKVSDGVGVEKIYPLASPHVREIDIIKQYRVRRAKLWYLKRDKKKRRLKEVPLKT</sequence>
<dbReference type="Pfam" id="PF01245">
    <property type="entry name" value="Ribosomal_L19"/>
    <property type="match status" value="1"/>
</dbReference>
<evidence type="ECO:0000313" key="5">
    <source>
        <dbReference type="EMBL" id="OGL71060.1"/>
    </source>
</evidence>
<dbReference type="PANTHER" id="PTHR15680">
    <property type="entry name" value="RIBOSOMAL PROTEIN L19"/>
    <property type="match status" value="1"/>
</dbReference>
<reference evidence="5 6" key="1">
    <citation type="journal article" date="2016" name="Nat. Commun.">
        <title>Thousands of microbial genomes shed light on interconnected biogeochemical processes in an aquifer system.</title>
        <authorList>
            <person name="Anantharaman K."/>
            <person name="Brown C.T."/>
            <person name="Hug L.A."/>
            <person name="Sharon I."/>
            <person name="Castelle C.J."/>
            <person name="Probst A.J."/>
            <person name="Thomas B.C."/>
            <person name="Singh A."/>
            <person name="Wilkins M.J."/>
            <person name="Karaoz U."/>
            <person name="Brodie E.L."/>
            <person name="Williams K.H."/>
            <person name="Hubbard S.S."/>
            <person name="Banfield J.F."/>
        </authorList>
    </citation>
    <scope>NUCLEOTIDE SEQUENCE [LARGE SCALE GENOMIC DNA]</scope>
</reference>
<dbReference type="InterPro" id="IPR038657">
    <property type="entry name" value="Ribosomal_bL19_sf"/>
</dbReference>